<dbReference type="KEGG" id="lgi:LOTGIDRAFT_159723"/>
<organism evidence="2 3">
    <name type="scientific">Lottia gigantea</name>
    <name type="common">Giant owl limpet</name>
    <dbReference type="NCBI Taxonomy" id="225164"/>
    <lineage>
        <taxon>Eukaryota</taxon>
        <taxon>Metazoa</taxon>
        <taxon>Spiralia</taxon>
        <taxon>Lophotrochozoa</taxon>
        <taxon>Mollusca</taxon>
        <taxon>Gastropoda</taxon>
        <taxon>Patellogastropoda</taxon>
        <taxon>Lottioidea</taxon>
        <taxon>Lottiidae</taxon>
        <taxon>Lottia</taxon>
    </lineage>
</organism>
<feature type="signal peptide" evidence="1">
    <location>
        <begin position="1"/>
        <end position="22"/>
    </location>
</feature>
<dbReference type="GeneID" id="20238133"/>
<keyword evidence="1" id="KW-0732">Signal</keyword>
<sequence length="238" mass="26523">MENTKCLILLASIVMVTTTSLAHDVITENACHPCRTGSAHTNNVHRLFQRQTTESIAELLGAFVYRINDVNEKVNHSISNIVSSNYGGDVGYLCSLRMAGDEDIPTPTLSYLRQINPLTQSYNQLATLALYFEVLNSDVIRSCGLDFSHLRGTLPLCHWKKILRHFRHHLPIEYCQKSFPVDGVNSCTTAVDLAYVILESCRGMLSVLESRGNIYKALINQEASALSALQLIINSHIM</sequence>
<protein>
    <submittedName>
        <fullName evidence="2">Uncharacterized protein</fullName>
    </submittedName>
</protein>
<dbReference type="HOGENOM" id="CLU_1167006_0_0_1"/>
<dbReference type="AlphaFoldDB" id="V4AQ95"/>
<dbReference type="Proteomes" id="UP000030746">
    <property type="component" value="Unassembled WGS sequence"/>
</dbReference>
<dbReference type="CTD" id="20238133"/>
<reference evidence="2 3" key="1">
    <citation type="journal article" date="2013" name="Nature">
        <title>Insights into bilaterian evolution from three spiralian genomes.</title>
        <authorList>
            <person name="Simakov O."/>
            <person name="Marletaz F."/>
            <person name="Cho S.J."/>
            <person name="Edsinger-Gonzales E."/>
            <person name="Havlak P."/>
            <person name="Hellsten U."/>
            <person name="Kuo D.H."/>
            <person name="Larsson T."/>
            <person name="Lv J."/>
            <person name="Arendt D."/>
            <person name="Savage R."/>
            <person name="Osoegawa K."/>
            <person name="de Jong P."/>
            <person name="Grimwood J."/>
            <person name="Chapman J.A."/>
            <person name="Shapiro H."/>
            <person name="Aerts A."/>
            <person name="Otillar R.P."/>
            <person name="Terry A.Y."/>
            <person name="Boore J.L."/>
            <person name="Grigoriev I.V."/>
            <person name="Lindberg D.R."/>
            <person name="Seaver E.C."/>
            <person name="Weisblat D.A."/>
            <person name="Putnam N.H."/>
            <person name="Rokhsar D.S."/>
        </authorList>
    </citation>
    <scope>NUCLEOTIDE SEQUENCE [LARGE SCALE GENOMIC DNA]</scope>
</reference>
<dbReference type="EMBL" id="KB201362">
    <property type="protein sequence ID" value="ESO96975.1"/>
    <property type="molecule type" value="Genomic_DNA"/>
</dbReference>
<keyword evidence="3" id="KW-1185">Reference proteome</keyword>
<evidence type="ECO:0000256" key="1">
    <source>
        <dbReference type="SAM" id="SignalP"/>
    </source>
</evidence>
<gene>
    <name evidence="2" type="ORF">LOTGIDRAFT_159723</name>
</gene>
<evidence type="ECO:0000313" key="2">
    <source>
        <dbReference type="EMBL" id="ESO96975.1"/>
    </source>
</evidence>
<proteinExistence type="predicted"/>
<name>V4AQ95_LOTGI</name>
<accession>V4AQ95</accession>
<dbReference type="RefSeq" id="XP_009052462.1">
    <property type="nucleotide sequence ID" value="XM_009054214.1"/>
</dbReference>
<feature type="chain" id="PRO_5004718843" evidence="1">
    <location>
        <begin position="23"/>
        <end position="238"/>
    </location>
</feature>
<evidence type="ECO:0000313" key="3">
    <source>
        <dbReference type="Proteomes" id="UP000030746"/>
    </source>
</evidence>
<dbReference type="OrthoDB" id="6049179at2759"/>